<accession>A0A7W8E8E4</accession>
<organism evidence="3 4">
    <name type="scientific">Granulicella mallensis</name>
    <dbReference type="NCBI Taxonomy" id="940614"/>
    <lineage>
        <taxon>Bacteria</taxon>
        <taxon>Pseudomonadati</taxon>
        <taxon>Acidobacteriota</taxon>
        <taxon>Terriglobia</taxon>
        <taxon>Terriglobales</taxon>
        <taxon>Acidobacteriaceae</taxon>
        <taxon>Granulicella</taxon>
    </lineage>
</organism>
<dbReference type="EMBL" id="JACHIO010000003">
    <property type="protein sequence ID" value="MBB5062551.1"/>
    <property type="molecule type" value="Genomic_DNA"/>
</dbReference>
<keyword evidence="3" id="KW-0328">Glycosyltransferase</keyword>
<dbReference type="InterPro" id="IPR001173">
    <property type="entry name" value="Glyco_trans_2-like"/>
</dbReference>
<proteinExistence type="predicted"/>
<feature type="region of interest" description="Disordered" evidence="1">
    <location>
        <begin position="257"/>
        <end position="278"/>
    </location>
</feature>
<dbReference type="Pfam" id="PF13632">
    <property type="entry name" value="Glyco_trans_2_3"/>
    <property type="match status" value="1"/>
</dbReference>
<keyword evidence="3" id="KW-0808">Transferase</keyword>
<protein>
    <submittedName>
        <fullName evidence="3">Rhamnosyltransferase</fullName>
        <ecNumber evidence="3">2.4.1.-</ecNumber>
    </submittedName>
</protein>
<name>A0A7W8E8E4_9BACT</name>
<evidence type="ECO:0000313" key="3">
    <source>
        <dbReference type="EMBL" id="MBB5062551.1"/>
    </source>
</evidence>
<comment type="caution">
    <text evidence="3">The sequence shown here is derived from an EMBL/GenBank/DDBJ whole genome shotgun (WGS) entry which is preliminary data.</text>
</comment>
<evidence type="ECO:0000313" key="4">
    <source>
        <dbReference type="Proteomes" id="UP000584867"/>
    </source>
</evidence>
<dbReference type="GO" id="GO:0016757">
    <property type="term" value="F:glycosyltransferase activity"/>
    <property type="evidence" value="ECO:0007669"/>
    <property type="project" value="UniProtKB-KW"/>
</dbReference>
<dbReference type="SUPFAM" id="SSF53448">
    <property type="entry name" value="Nucleotide-diphospho-sugar transferases"/>
    <property type="match status" value="1"/>
</dbReference>
<sequence>MNVSKESFRHGATRQMAVESMPWAEFLVLLTQDALPCGDHPIETLLCAFNDSAVGAAYGRQLPREQADPIEQHARLFNYPDLSDVRTFSSHERLGIKTAFFSNSFAAYRRAAFDEVGGFPSHTIVSEEVTVVARMLLANWKIAYQSDATVIHSHPLTLLQEFSRYFDIGVHHGREQWMLDAFGGAGGEGRTFVISQMQFLLKTRPSLIPLATLRNASKWCSYQLGLHEKYLPLALKQAISAQKNFWQDEKFTFSSADKSHIVSSPPRPHYTPTDPTHR</sequence>
<dbReference type="InterPro" id="IPR029044">
    <property type="entry name" value="Nucleotide-diphossugar_trans"/>
</dbReference>
<dbReference type="Gene3D" id="3.90.550.10">
    <property type="entry name" value="Spore Coat Polysaccharide Biosynthesis Protein SpsA, Chain A"/>
    <property type="match status" value="1"/>
</dbReference>
<dbReference type="Proteomes" id="UP000584867">
    <property type="component" value="Unassembled WGS sequence"/>
</dbReference>
<evidence type="ECO:0000256" key="1">
    <source>
        <dbReference type="SAM" id="MobiDB-lite"/>
    </source>
</evidence>
<dbReference type="EC" id="2.4.1.-" evidence="3"/>
<dbReference type="AlphaFoldDB" id="A0A7W8E8E4"/>
<feature type="domain" description="Glycosyltransferase 2-like" evidence="2">
    <location>
        <begin position="51"/>
        <end position="163"/>
    </location>
</feature>
<evidence type="ECO:0000259" key="2">
    <source>
        <dbReference type="Pfam" id="PF13632"/>
    </source>
</evidence>
<gene>
    <name evidence="3" type="ORF">HDF15_000881</name>
</gene>
<reference evidence="3 4" key="1">
    <citation type="submission" date="2020-08" db="EMBL/GenBank/DDBJ databases">
        <title>Genomic Encyclopedia of Type Strains, Phase IV (KMG-V): Genome sequencing to study the core and pangenomes of soil and plant-associated prokaryotes.</title>
        <authorList>
            <person name="Whitman W."/>
        </authorList>
    </citation>
    <scope>NUCLEOTIDE SEQUENCE [LARGE SCALE GENOMIC DNA]</scope>
    <source>
        <strain evidence="3 4">X5P3</strain>
    </source>
</reference>